<keyword evidence="3 5" id="KW-0460">Magnesium</keyword>
<dbReference type="KEGG" id="cwo:Cwoe_2184"/>
<name>D3F5E2_CONWI</name>
<evidence type="ECO:0000313" key="7">
    <source>
        <dbReference type="EMBL" id="ADB50609.1"/>
    </source>
</evidence>
<feature type="binding site" evidence="4">
    <location>
        <position position="134"/>
    </location>
    <ligand>
        <name>substrate</name>
    </ligand>
</feature>
<comment type="cofactor">
    <cofactor evidence="1">
        <name>Mg(2+)</name>
        <dbReference type="ChEBI" id="CHEBI:18420"/>
    </cofactor>
</comment>
<sequence>MSLAHARALLFVPGDRPDRVERALASGAEAIVLDLEDGVAAACKEAAREQALATLERLARQGSDPAVAAGRRPPLLGLRVSSPATADGVRDLAALLDAPARPDFLVLAKVESAAEVQLCAAALDWSGELVCSVESGAGLERAAEIAAACEQVAALGFGGVDLAAELGAELAWEPLLAARARVVWCAAAAAVAAFDAPVLELDATAALTADCRRAAALGFDGKIAIHPRQVATIRAGFAPSEASIADARAMLATAQDAGAARHRGTMVDRATLRRAARVLARAEGAP</sequence>
<dbReference type="GO" id="GO:0006107">
    <property type="term" value="P:oxaloacetate metabolic process"/>
    <property type="evidence" value="ECO:0007669"/>
    <property type="project" value="TreeGrafter"/>
</dbReference>
<dbReference type="GO" id="GO:0000287">
    <property type="term" value="F:magnesium ion binding"/>
    <property type="evidence" value="ECO:0007669"/>
    <property type="project" value="TreeGrafter"/>
</dbReference>
<feature type="binding site" evidence="4">
    <location>
        <position position="79"/>
    </location>
    <ligand>
        <name>substrate</name>
    </ligand>
</feature>
<gene>
    <name evidence="7" type="ordered locus">Cwoe_2184</name>
</gene>
<dbReference type="InterPro" id="IPR015813">
    <property type="entry name" value="Pyrv/PenolPyrv_kinase-like_dom"/>
</dbReference>
<dbReference type="InterPro" id="IPR011206">
    <property type="entry name" value="Citrate_lyase_beta/mcl1/mcl2"/>
</dbReference>
<evidence type="ECO:0000256" key="4">
    <source>
        <dbReference type="PIRSR" id="PIRSR015582-1"/>
    </source>
</evidence>
<dbReference type="RefSeq" id="WP_012933660.1">
    <property type="nucleotide sequence ID" value="NC_013739.1"/>
</dbReference>
<organism evidence="7 8">
    <name type="scientific">Conexibacter woesei (strain DSM 14684 / CCUG 47730 / CIP 108061 / JCM 11494 / NBRC 100937 / ID131577)</name>
    <dbReference type="NCBI Taxonomy" id="469383"/>
    <lineage>
        <taxon>Bacteria</taxon>
        <taxon>Bacillati</taxon>
        <taxon>Actinomycetota</taxon>
        <taxon>Thermoleophilia</taxon>
        <taxon>Solirubrobacterales</taxon>
        <taxon>Conexibacteraceae</taxon>
        <taxon>Conexibacter</taxon>
    </lineage>
</organism>
<evidence type="ECO:0000256" key="5">
    <source>
        <dbReference type="PIRSR" id="PIRSR015582-2"/>
    </source>
</evidence>
<dbReference type="HOGENOM" id="CLU_044864_2_1_11"/>
<evidence type="ECO:0000313" key="8">
    <source>
        <dbReference type="Proteomes" id="UP000008229"/>
    </source>
</evidence>
<dbReference type="GO" id="GO:0003824">
    <property type="term" value="F:catalytic activity"/>
    <property type="evidence" value="ECO:0007669"/>
    <property type="project" value="InterPro"/>
</dbReference>
<dbReference type="Proteomes" id="UP000008229">
    <property type="component" value="Chromosome"/>
</dbReference>
<dbReference type="SUPFAM" id="SSF51621">
    <property type="entry name" value="Phosphoenolpyruvate/pyruvate domain"/>
    <property type="match status" value="1"/>
</dbReference>
<reference evidence="7 8" key="1">
    <citation type="journal article" date="2010" name="Stand. Genomic Sci.">
        <title>Complete genome sequence of Conexibacter woesei type strain (ID131577).</title>
        <authorList>
            <person name="Pukall R."/>
            <person name="Lapidus A."/>
            <person name="Glavina Del Rio T."/>
            <person name="Copeland A."/>
            <person name="Tice H."/>
            <person name="Cheng J.-F."/>
            <person name="Lucas S."/>
            <person name="Chen F."/>
            <person name="Nolan M."/>
            <person name="Bruce D."/>
            <person name="Goodwin L."/>
            <person name="Pitluck S."/>
            <person name="Mavromatis K."/>
            <person name="Ivanova N."/>
            <person name="Ovchinnikova G."/>
            <person name="Pati A."/>
            <person name="Chen A."/>
            <person name="Palaniappan K."/>
            <person name="Land M."/>
            <person name="Hauser L."/>
            <person name="Chang Y.-J."/>
            <person name="Jeffries C.D."/>
            <person name="Chain P."/>
            <person name="Meincke L."/>
            <person name="Sims D."/>
            <person name="Brettin T."/>
            <person name="Detter J.C."/>
            <person name="Rohde M."/>
            <person name="Goeker M."/>
            <person name="Bristow J."/>
            <person name="Eisen J.A."/>
            <person name="Markowitz V."/>
            <person name="Kyrpides N.C."/>
            <person name="Klenk H.-P."/>
            <person name="Hugenholtz P."/>
        </authorList>
    </citation>
    <scope>NUCLEOTIDE SEQUENCE [LARGE SCALE GENOMIC DNA]</scope>
    <source>
        <strain evidence="8">DSM 14684 / CIP 108061 / JCM 11494 / NBRC 100937 / ID131577</strain>
    </source>
</reference>
<evidence type="ECO:0000256" key="1">
    <source>
        <dbReference type="ARBA" id="ARBA00001946"/>
    </source>
</evidence>
<feature type="domain" description="HpcH/HpaI aldolase/citrate lyase" evidence="6">
    <location>
        <begin position="7"/>
        <end position="227"/>
    </location>
</feature>
<reference evidence="8" key="2">
    <citation type="submission" date="2010-01" db="EMBL/GenBank/DDBJ databases">
        <title>The complete genome of Conexibacter woesei DSM 14684.</title>
        <authorList>
            <consortium name="US DOE Joint Genome Institute (JGI-PGF)"/>
            <person name="Lucas S."/>
            <person name="Copeland A."/>
            <person name="Lapidus A."/>
            <person name="Glavina del Rio T."/>
            <person name="Dalin E."/>
            <person name="Tice H."/>
            <person name="Bruce D."/>
            <person name="Goodwin L."/>
            <person name="Pitluck S."/>
            <person name="Kyrpides N."/>
            <person name="Mavromatis K."/>
            <person name="Ivanova N."/>
            <person name="Mikhailova N."/>
            <person name="Chertkov O."/>
            <person name="Brettin T."/>
            <person name="Detter J.C."/>
            <person name="Han C."/>
            <person name="Larimer F."/>
            <person name="Land M."/>
            <person name="Hauser L."/>
            <person name="Markowitz V."/>
            <person name="Cheng J.-F."/>
            <person name="Hugenholtz P."/>
            <person name="Woyke T."/>
            <person name="Wu D."/>
            <person name="Pukall R."/>
            <person name="Steenblock K."/>
            <person name="Schneider S."/>
            <person name="Klenk H.-P."/>
            <person name="Eisen J.A."/>
        </authorList>
    </citation>
    <scope>NUCLEOTIDE SEQUENCE [LARGE SCALE GENOMIC DNA]</scope>
    <source>
        <strain evidence="8">DSM 14684 / CIP 108061 / JCM 11494 / NBRC 100937 / ID131577</strain>
    </source>
</reference>
<dbReference type="eggNOG" id="COG2301">
    <property type="taxonomic scope" value="Bacteria"/>
</dbReference>
<dbReference type="PANTHER" id="PTHR32308">
    <property type="entry name" value="LYASE BETA SUBUNIT, PUTATIVE (AFU_ORTHOLOGUE AFUA_4G13030)-RELATED"/>
    <property type="match status" value="1"/>
</dbReference>
<dbReference type="PANTHER" id="PTHR32308:SF0">
    <property type="entry name" value="HPCH_HPAI ALDOLASE_CITRATE LYASE DOMAIN-CONTAINING PROTEIN"/>
    <property type="match status" value="1"/>
</dbReference>
<dbReference type="STRING" id="469383.Cwoe_2184"/>
<dbReference type="AlphaFoldDB" id="D3F5E2"/>
<evidence type="ECO:0000256" key="3">
    <source>
        <dbReference type="ARBA" id="ARBA00022842"/>
    </source>
</evidence>
<dbReference type="Gene3D" id="3.20.20.60">
    <property type="entry name" value="Phosphoenolpyruvate-binding domains"/>
    <property type="match status" value="1"/>
</dbReference>
<dbReference type="InterPro" id="IPR040442">
    <property type="entry name" value="Pyrv_kinase-like_dom_sf"/>
</dbReference>
<dbReference type="PIRSF" id="PIRSF015582">
    <property type="entry name" value="Cit_lyase_B"/>
    <property type="match status" value="1"/>
</dbReference>
<dbReference type="InterPro" id="IPR005000">
    <property type="entry name" value="Aldolase/citrate-lyase_domain"/>
</dbReference>
<feature type="binding site" evidence="5">
    <location>
        <position position="134"/>
    </location>
    <ligand>
        <name>Mg(2+)</name>
        <dbReference type="ChEBI" id="CHEBI:18420"/>
    </ligand>
</feature>
<keyword evidence="2 5" id="KW-0479">Metal-binding</keyword>
<protein>
    <submittedName>
        <fullName evidence="7">HpcH/HpaI aldolase</fullName>
    </submittedName>
</protein>
<feature type="binding site" evidence="5">
    <location>
        <position position="161"/>
    </location>
    <ligand>
        <name>Mg(2+)</name>
        <dbReference type="ChEBI" id="CHEBI:18420"/>
    </ligand>
</feature>
<evidence type="ECO:0000256" key="2">
    <source>
        <dbReference type="ARBA" id="ARBA00022723"/>
    </source>
</evidence>
<keyword evidence="8" id="KW-1185">Reference proteome</keyword>
<accession>D3F5E2</accession>
<dbReference type="Pfam" id="PF03328">
    <property type="entry name" value="HpcH_HpaI"/>
    <property type="match status" value="1"/>
</dbReference>
<dbReference type="EMBL" id="CP001854">
    <property type="protein sequence ID" value="ADB50609.1"/>
    <property type="molecule type" value="Genomic_DNA"/>
</dbReference>
<dbReference type="OrthoDB" id="5172636at2"/>
<evidence type="ECO:0000259" key="6">
    <source>
        <dbReference type="Pfam" id="PF03328"/>
    </source>
</evidence>
<proteinExistence type="predicted"/>